<evidence type="ECO:0000313" key="2">
    <source>
        <dbReference type="Proteomes" id="UP001184150"/>
    </source>
</evidence>
<gene>
    <name evidence="1" type="ORF">J2792_001263</name>
</gene>
<organism evidence="1 2">
    <name type="scientific">Novosphingobium capsulatum</name>
    <dbReference type="NCBI Taxonomy" id="13688"/>
    <lineage>
        <taxon>Bacteria</taxon>
        <taxon>Pseudomonadati</taxon>
        <taxon>Pseudomonadota</taxon>
        <taxon>Alphaproteobacteria</taxon>
        <taxon>Sphingomonadales</taxon>
        <taxon>Sphingomonadaceae</taxon>
        <taxon>Novosphingobium</taxon>
    </lineage>
</organism>
<protein>
    <submittedName>
        <fullName evidence="1">DNA repair protein RecO (Recombination protein O)</fullName>
    </submittedName>
</protein>
<keyword evidence="2" id="KW-1185">Reference proteome</keyword>
<sequence>MMDDATPPSLPDAGPVPQIVCAVLAHGETGAVVRLLGSETGLVAAYVAGARGRTLRPVLIPGNLVAADLVRRSESRLPTARVELVTSRGPWLGEPLASAGIAWACALTAAALPEGLPLPAIHGALAALLDAICLAPSARGWARALAGYEALLLREAGHGLAPARAATADWPGLLALLDTQGPAIASQLLAERRRDVMAARAILLDRLKRIGSD</sequence>
<dbReference type="Pfam" id="PF02565">
    <property type="entry name" value="RecO_C"/>
    <property type="match status" value="1"/>
</dbReference>
<dbReference type="Proteomes" id="UP001184150">
    <property type="component" value="Unassembled WGS sequence"/>
</dbReference>
<proteinExistence type="predicted"/>
<accession>A0ABU1MJS9</accession>
<dbReference type="EMBL" id="JAVDRD010000002">
    <property type="protein sequence ID" value="MDR6510403.1"/>
    <property type="molecule type" value="Genomic_DNA"/>
</dbReference>
<reference evidence="1 2" key="1">
    <citation type="submission" date="2023-07" db="EMBL/GenBank/DDBJ databases">
        <title>Sorghum-associated microbial communities from plants grown in Nebraska, USA.</title>
        <authorList>
            <person name="Schachtman D."/>
        </authorList>
    </citation>
    <scope>NUCLEOTIDE SEQUENCE [LARGE SCALE GENOMIC DNA]</scope>
    <source>
        <strain evidence="1 2">DS1027</strain>
    </source>
</reference>
<evidence type="ECO:0000313" key="1">
    <source>
        <dbReference type="EMBL" id="MDR6510403.1"/>
    </source>
</evidence>
<dbReference type="InterPro" id="IPR003717">
    <property type="entry name" value="RecO"/>
</dbReference>
<name>A0ABU1MJS9_9SPHN</name>
<comment type="caution">
    <text evidence="1">The sequence shown here is derived from an EMBL/GenBank/DDBJ whole genome shotgun (WGS) entry which is preliminary data.</text>
</comment>